<dbReference type="PANTHER" id="PTHR33619:SF3">
    <property type="entry name" value="POLYSACCHARIDE EXPORT PROTEIN GFCE-RELATED"/>
    <property type="match status" value="1"/>
</dbReference>
<feature type="domain" description="Soluble ligand binding" evidence="3">
    <location>
        <begin position="506"/>
        <end position="544"/>
    </location>
</feature>
<feature type="domain" description="Soluble ligand binding" evidence="3">
    <location>
        <begin position="213"/>
        <end position="257"/>
    </location>
</feature>
<sequence>PPWLREEGDNATGAANATAGRGPGGLRYFGYDLFAGVPSTFAPATDIPVPADYVVGPGDTVQVQLFGKENADYTLVVTREGLLHLPGIGPVPVAGLRFEELRRLVRDRIARQMIGVKAGVTMGPLRSIRVFLLGEAFRPGSYTVSALSTMTNALFVGGGVALTGSLRDIQLKRQGKVVGRIDLYDLLLRGDTSSDARLQPGDVIFVPPVGARVWVAGEVKRPAVYELRGERTVGEAVALAGGLLPTADPSAVRVERISDRRERTLIDVDLAAEAGRAVPVQDGDRVRVPSVLAEMEDVVWLAGHVQRPGGYQWQEGMRVTDLVPSAYALKPRADLGYVLVRRERQPERFVEVFSVDLRRAFAERGGPADVPLRPRDTLYVFASAGDRAPVVDRLLGELAAQARHGAPLPEVAVGGRVRAPGRYPLEPGMRVSDLIRAGGDLQEAAYALEAELTRYEVVKGAYRQTAHVPVDLAAVLRGDPAADLALRPHDYLNVKEIPRWRKQERVEVGGEVRFPGSYAIRRGETLSSVIRRAGGLTDLAYPRGAVFLRASLRAKEQEQMDRMARRLRADLSSISLRQVQEDPKKAQALDLARSLAEELESTNATGRMVIDLPGILAGRADKDVVLENGDRLLVPRRPQEVSVIGEVFYPTSHLYDPALSRNDYIQKSGGFTQKADPGRVYVVRADGSVLGSSTTLWFIHTYDRRIEPGDTIVVPLDAERIRPLALFGDVTEIIYRLALAAAAANAVGAF</sequence>
<feature type="domain" description="Soluble ligand binding" evidence="3">
    <location>
        <begin position="411"/>
        <end position="446"/>
    </location>
</feature>
<feature type="domain" description="Soluble ligand binding" evidence="3">
    <location>
        <begin position="299"/>
        <end position="337"/>
    </location>
</feature>
<proteinExistence type="predicted"/>
<organism evidence="4 5">
    <name type="scientific">Dissulfurirhabdus thermomarina</name>
    <dbReference type="NCBI Taxonomy" id="1765737"/>
    <lineage>
        <taxon>Bacteria</taxon>
        <taxon>Deltaproteobacteria</taxon>
        <taxon>Dissulfurirhabdaceae</taxon>
        <taxon>Dissulfurirhabdus</taxon>
    </lineage>
</organism>
<dbReference type="EMBL" id="JAAGRR010000064">
    <property type="protein sequence ID" value="NDY42534.1"/>
    <property type="molecule type" value="Genomic_DNA"/>
</dbReference>
<dbReference type="Pfam" id="PF10531">
    <property type="entry name" value="SLBB"/>
    <property type="match status" value="6"/>
</dbReference>
<gene>
    <name evidence="4" type="ORF">G3N55_06725</name>
</gene>
<evidence type="ECO:0000259" key="2">
    <source>
        <dbReference type="Pfam" id="PF02563"/>
    </source>
</evidence>
<name>A0A6N9TS01_DISTH</name>
<keyword evidence="5" id="KW-1185">Reference proteome</keyword>
<reference evidence="4 5" key="1">
    <citation type="submission" date="2020-02" db="EMBL/GenBank/DDBJ databases">
        <title>Comparative genomics of sulfur disproportionating microorganisms.</title>
        <authorList>
            <person name="Ward L.M."/>
            <person name="Bertran E."/>
            <person name="Johnston D.T."/>
        </authorList>
    </citation>
    <scope>NUCLEOTIDE SEQUENCE [LARGE SCALE GENOMIC DNA]</scope>
    <source>
        <strain evidence="4 5">DSM 100025</strain>
    </source>
</reference>
<dbReference type="InterPro" id="IPR019554">
    <property type="entry name" value="Soluble_ligand-bd"/>
</dbReference>
<comment type="caution">
    <text evidence="4">The sequence shown here is derived from an EMBL/GenBank/DDBJ whole genome shotgun (WGS) entry which is preliminary data.</text>
</comment>
<evidence type="ECO:0000259" key="3">
    <source>
        <dbReference type="Pfam" id="PF10531"/>
    </source>
</evidence>
<evidence type="ECO:0000313" key="4">
    <source>
        <dbReference type="EMBL" id="NDY42534.1"/>
    </source>
</evidence>
<keyword evidence="1" id="KW-0732">Signal</keyword>
<feature type="domain" description="Polysaccharide export protein N-terminal" evidence="2">
    <location>
        <begin position="48"/>
        <end position="116"/>
    </location>
</feature>
<dbReference type="InterPro" id="IPR049712">
    <property type="entry name" value="Poly_export"/>
</dbReference>
<feature type="domain" description="Soluble ligand binding" evidence="3">
    <location>
        <begin position="641"/>
        <end position="690"/>
    </location>
</feature>
<dbReference type="PANTHER" id="PTHR33619">
    <property type="entry name" value="POLYSACCHARIDE EXPORT PROTEIN GFCE-RELATED"/>
    <property type="match status" value="1"/>
</dbReference>
<feature type="domain" description="Soluble ligand binding" evidence="3">
    <location>
        <begin position="130"/>
        <end position="179"/>
    </location>
</feature>
<dbReference type="Pfam" id="PF02563">
    <property type="entry name" value="Poly_export"/>
    <property type="match status" value="1"/>
</dbReference>
<protein>
    <recommendedName>
        <fullName evidence="6">Sugar transporter</fullName>
    </recommendedName>
</protein>
<dbReference type="Proteomes" id="UP000469346">
    <property type="component" value="Unassembled WGS sequence"/>
</dbReference>
<feature type="non-terminal residue" evidence="4">
    <location>
        <position position="1"/>
    </location>
</feature>
<evidence type="ECO:0000313" key="5">
    <source>
        <dbReference type="Proteomes" id="UP000469346"/>
    </source>
</evidence>
<dbReference type="Gene3D" id="3.10.560.10">
    <property type="entry name" value="Outer membrane lipoprotein wza domain like"/>
    <property type="match status" value="6"/>
</dbReference>
<dbReference type="GO" id="GO:0015159">
    <property type="term" value="F:polysaccharide transmembrane transporter activity"/>
    <property type="evidence" value="ECO:0007669"/>
    <property type="project" value="InterPro"/>
</dbReference>
<evidence type="ECO:0008006" key="6">
    <source>
        <dbReference type="Google" id="ProtNLM"/>
    </source>
</evidence>
<dbReference type="AlphaFoldDB" id="A0A6N9TS01"/>
<accession>A0A6N9TS01</accession>
<dbReference type="InterPro" id="IPR003715">
    <property type="entry name" value="Poly_export_N"/>
</dbReference>
<dbReference type="RefSeq" id="WP_163298672.1">
    <property type="nucleotide sequence ID" value="NZ_JAAGRR010000064.1"/>
</dbReference>
<evidence type="ECO:0000256" key="1">
    <source>
        <dbReference type="ARBA" id="ARBA00022729"/>
    </source>
</evidence>